<dbReference type="CDD" id="cd00054">
    <property type="entry name" value="EGF_CA"/>
    <property type="match status" value="1"/>
</dbReference>
<feature type="chain" id="PRO_5036448979" description="EGF-like domain-containing protein" evidence="2">
    <location>
        <begin position="20"/>
        <end position="239"/>
    </location>
</feature>
<feature type="signal peptide" evidence="2">
    <location>
        <begin position="1"/>
        <end position="19"/>
    </location>
</feature>
<feature type="disulfide bond" evidence="1">
    <location>
        <begin position="62"/>
        <end position="79"/>
    </location>
</feature>
<protein>
    <recommendedName>
        <fullName evidence="3">EGF-like domain-containing protein</fullName>
    </recommendedName>
</protein>
<dbReference type="GO" id="GO:0005112">
    <property type="term" value="F:Notch binding"/>
    <property type="evidence" value="ECO:0007669"/>
    <property type="project" value="TreeGrafter"/>
</dbReference>
<dbReference type="PROSITE" id="PS50026">
    <property type="entry name" value="EGF_3"/>
    <property type="match status" value="1"/>
</dbReference>
<proteinExistence type="predicted"/>
<feature type="domain" description="EGF-like" evidence="3">
    <location>
        <begin position="53"/>
        <end position="91"/>
    </location>
</feature>
<accession>A0A8W8M2I6</accession>
<dbReference type="PANTHER" id="PTHR24044">
    <property type="entry name" value="NOTCH LIGAND FAMILY MEMBER"/>
    <property type="match status" value="1"/>
</dbReference>
<dbReference type="PROSITE" id="PS01186">
    <property type="entry name" value="EGF_2"/>
    <property type="match status" value="1"/>
</dbReference>
<evidence type="ECO:0000313" key="5">
    <source>
        <dbReference type="Proteomes" id="UP000005408"/>
    </source>
</evidence>
<dbReference type="SMART" id="SM00181">
    <property type="entry name" value="EGF"/>
    <property type="match status" value="2"/>
</dbReference>
<comment type="caution">
    <text evidence="1">Lacks conserved residue(s) required for the propagation of feature annotation.</text>
</comment>
<sequence>MSRLQILTTFLLAFSLAGAERVARSHISCVNCNNGTCIPIADTYRCLCPTESVGDFCQYTACNLDNFCMNSGTCQGGRCVCPDPYNGDKCEYKIYRKNWDNDIENDFAVEGNISIQMEGQENTPHNGQIVKGETFKLSLFGISLAYGGFEYCLRFLYKVADSRGILQVAQRRKEIIIPQMRVEANSSYFEMDGQWHEMTLTLHGWSWSDLVISGDARNTAYIALDQVKVMRTDCPNIGI</sequence>
<dbReference type="PROSITE" id="PS00022">
    <property type="entry name" value="EGF_1"/>
    <property type="match status" value="1"/>
</dbReference>
<reference evidence="4" key="1">
    <citation type="submission" date="2022-08" db="UniProtKB">
        <authorList>
            <consortium name="EnsemblMetazoa"/>
        </authorList>
    </citation>
    <scope>IDENTIFICATION</scope>
    <source>
        <strain evidence="4">05x7-T-G4-1.051#20</strain>
    </source>
</reference>
<dbReference type="InterPro" id="IPR000742">
    <property type="entry name" value="EGF"/>
</dbReference>
<dbReference type="AlphaFoldDB" id="A0A8W8M2I6"/>
<evidence type="ECO:0000313" key="4">
    <source>
        <dbReference type="EnsemblMetazoa" id="G31274.1:cds"/>
    </source>
</evidence>
<dbReference type="InterPro" id="IPR050906">
    <property type="entry name" value="Notch_signaling"/>
</dbReference>
<keyword evidence="1" id="KW-0245">EGF-like domain</keyword>
<evidence type="ECO:0000256" key="1">
    <source>
        <dbReference type="PROSITE-ProRule" id="PRU00076"/>
    </source>
</evidence>
<dbReference type="PANTHER" id="PTHR24044:SF420">
    <property type="entry name" value="DELTA AND NOTCH-LIKE EPIDERMAL GROWTH FACTOR-RELATED RECEPTOR ISOFORM X1"/>
    <property type="match status" value="1"/>
</dbReference>
<organism evidence="4 5">
    <name type="scientific">Magallana gigas</name>
    <name type="common">Pacific oyster</name>
    <name type="synonym">Crassostrea gigas</name>
    <dbReference type="NCBI Taxonomy" id="29159"/>
    <lineage>
        <taxon>Eukaryota</taxon>
        <taxon>Metazoa</taxon>
        <taxon>Spiralia</taxon>
        <taxon>Lophotrochozoa</taxon>
        <taxon>Mollusca</taxon>
        <taxon>Bivalvia</taxon>
        <taxon>Autobranchia</taxon>
        <taxon>Pteriomorphia</taxon>
        <taxon>Ostreida</taxon>
        <taxon>Ostreoidea</taxon>
        <taxon>Ostreidae</taxon>
        <taxon>Magallana</taxon>
    </lineage>
</organism>
<dbReference type="SUPFAM" id="SSF57196">
    <property type="entry name" value="EGF/Laminin"/>
    <property type="match status" value="1"/>
</dbReference>
<name>A0A8W8M2I6_MAGGI</name>
<dbReference type="EnsemblMetazoa" id="G31274.1">
    <property type="protein sequence ID" value="G31274.1:cds"/>
    <property type="gene ID" value="G31274"/>
</dbReference>
<feature type="disulfide bond" evidence="1">
    <location>
        <begin position="81"/>
        <end position="90"/>
    </location>
</feature>
<evidence type="ECO:0000256" key="2">
    <source>
        <dbReference type="SAM" id="SignalP"/>
    </source>
</evidence>
<keyword evidence="2" id="KW-0732">Signal</keyword>
<dbReference type="OrthoDB" id="7493297at2759"/>
<dbReference type="Proteomes" id="UP000005408">
    <property type="component" value="Unassembled WGS sequence"/>
</dbReference>
<keyword evidence="1" id="KW-1015">Disulfide bond</keyword>
<evidence type="ECO:0000259" key="3">
    <source>
        <dbReference type="PROSITE" id="PS50026"/>
    </source>
</evidence>
<keyword evidence="5" id="KW-1185">Reference proteome</keyword>
<dbReference type="Gene3D" id="2.10.25.10">
    <property type="entry name" value="Laminin"/>
    <property type="match status" value="1"/>
</dbReference>